<dbReference type="NCBIfam" id="NF000491">
    <property type="entry name" value="chloram_CatA"/>
    <property type="match status" value="1"/>
</dbReference>
<accession>A0A1M5MDS6</accession>
<name>A0A1M5MDS6_9BACI</name>
<dbReference type="PIRSF" id="PIRSF000440">
    <property type="entry name" value="CAT"/>
    <property type="match status" value="1"/>
</dbReference>
<evidence type="ECO:0000256" key="5">
    <source>
        <dbReference type="ARBA" id="ARBA00020291"/>
    </source>
</evidence>
<comment type="similarity">
    <text evidence="2 11">Belongs to the chloramphenicol acetyltransferase family.</text>
</comment>
<dbReference type="PANTHER" id="PTHR38474">
    <property type="entry name" value="SLR0299 PROTEIN"/>
    <property type="match status" value="1"/>
</dbReference>
<dbReference type="InterPro" id="IPR001707">
    <property type="entry name" value="Cmp_AcTrfase"/>
</dbReference>
<dbReference type="Pfam" id="PF00302">
    <property type="entry name" value="CAT"/>
    <property type="match status" value="1"/>
</dbReference>
<evidence type="ECO:0000256" key="3">
    <source>
        <dbReference type="ARBA" id="ARBA00011233"/>
    </source>
</evidence>
<evidence type="ECO:0000256" key="8">
    <source>
        <dbReference type="ARBA" id="ARBA00023315"/>
    </source>
</evidence>
<dbReference type="EC" id="2.3.1.28" evidence="4 10"/>
<gene>
    <name evidence="12" type="ORF">SAMN05421807_101449</name>
</gene>
<dbReference type="SUPFAM" id="SSF52777">
    <property type="entry name" value="CoA-dependent acyltransferases"/>
    <property type="match status" value="1"/>
</dbReference>
<evidence type="ECO:0000256" key="2">
    <source>
        <dbReference type="ARBA" id="ARBA00010571"/>
    </source>
</evidence>
<dbReference type="GO" id="GO:0008811">
    <property type="term" value="F:chloramphenicol O-acetyltransferase activity"/>
    <property type="evidence" value="ECO:0007669"/>
    <property type="project" value="UniProtKB-EC"/>
</dbReference>
<keyword evidence="8 10" id="KW-0012">Acyltransferase</keyword>
<evidence type="ECO:0000256" key="4">
    <source>
        <dbReference type="ARBA" id="ARBA00013235"/>
    </source>
</evidence>
<dbReference type="InterPro" id="IPR023213">
    <property type="entry name" value="CAT-like_dom_sf"/>
</dbReference>
<comment type="subunit">
    <text evidence="3">Homotrimer.</text>
</comment>
<dbReference type="Proteomes" id="UP000184079">
    <property type="component" value="Unassembled WGS sequence"/>
</dbReference>
<comment type="function">
    <text evidence="1 10">This enzyme is an effector of chloramphenicol resistance in bacteria.</text>
</comment>
<dbReference type="PROSITE" id="PS00100">
    <property type="entry name" value="CAT"/>
    <property type="match status" value="1"/>
</dbReference>
<keyword evidence="13" id="KW-1185">Reference proteome</keyword>
<evidence type="ECO:0000256" key="6">
    <source>
        <dbReference type="ARBA" id="ARBA00022679"/>
    </source>
</evidence>
<evidence type="ECO:0000256" key="7">
    <source>
        <dbReference type="ARBA" id="ARBA00023251"/>
    </source>
</evidence>
<dbReference type="AlphaFoldDB" id="A0A1M5MDS6"/>
<feature type="active site" description="Proton acceptor" evidence="9">
    <location>
        <position position="188"/>
    </location>
</feature>
<dbReference type="InterPro" id="IPR018372">
    <property type="entry name" value="Chloramphenicol_AcTrfase_AS"/>
</dbReference>
<keyword evidence="7 10" id="KW-0046">Antibiotic resistance</keyword>
<dbReference type="OrthoDB" id="9801766at2"/>
<dbReference type="RefSeq" id="WP_073004727.1">
    <property type="nucleotide sequence ID" value="NZ_FQXD01000001.1"/>
</dbReference>
<dbReference type="GO" id="GO:0046677">
    <property type="term" value="P:response to antibiotic"/>
    <property type="evidence" value="ECO:0007669"/>
    <property type="project" value="UniProtKB-KW"/>
</dbReference>
<proteinExistence type="inferred from homology"/>
<organism evidence="12 13">
    <name type="scientific">Virgibacillus chiguensis</name>
    <dbReference type="NCBI Taxonomy" id="411959"/>
    <lineage>
        <taxon>Bacteria</taxon>
        <taxon>Bacillati</taxon>
        <taxon>Bacillota</taxon>
        <taxon>Bacilli</taxon>
        <taxon>Bacillales</taxon>
        <taxon>Bacillaceae</taxon>
        <taxon>Virgibacillus</taxon>
    </lineage>
</organism>
<dbReference type="EMBL" id="FQXD01000001">
    <property type="protein sequence ID" value="SHG74853.1"/>
    <property type="molecule type" value="Genomic_DNA"/>
</dbReference>
<protein>
    <recommendedName>
        <fullName evidence="5 10">Chloramphenicol acetyltransferase</fullName>
        <ecNumber evidence="4 10">2.3.1.28</ecNumber>
    </recommendedName>
</protein>
<evidence type="ECO:0000256" key="9">
    <source>
        <dbReference type="PIRSR" id="PIRSR000440-1"/>
    </source>
</evidence>
<comment type="catalytic activity">
    <reaction evidence="10">
        <text>chloramphenicol + acetyl-CoA = chloramphenicol 3-acetate + CoA</text>
        <dbReference type="Rhea" id="RHEA:18421"/>
        <dbReference type="ChEBI" id="CHEBI:16730"/>
        <dbReference type="ChEBI" id="CHEBI:17698"/>
        <dbReference type="ChEBI" id="CHEBI:57287"/>
        <dbReference type="ChEBI" id="CHEBI:57288"/>
        <dbReference type="EC" id="2.3.1.28"/>
    </reaction>
</comment>
<evidence type="ECO:0000313" key="12">
    <source>
        <dbReference type="EMBL" id="SHG74853.1"/>
    </source>
</evidence>
<evidence type="ECO:0000313" key="13">
    <source>
        <dbReference type="Proteomes" id="UP000184079"/>
    </source>
</evidence>
<dbReference type="SMART" id="SM01059">
    <property type="entry name" value="CAT"/>
    <property type="match status" value="1"/>
</dbReference>
<reference evidence="13" key="1">
    <citation type="submission" date="2016-11" db="EMBL/GenBank/DDBJ databases">
        <authorList>
            <person name="Varghese N."/>
            <person name="Submissions S."/>
        </authorList>
    </citation>
    <scope>NUCLEOTIDE SEQUENCE [LARGE SCALE GENOMIC DNA]</scope>
    <source>
        <strain evidence="13">CGMCC 1.6496</strain>
    </source>
</reference>
<keyword evidence="6 10" id="KW-0808">Transferase</keyword>
<evidence type="ECO:0000256" key="1">
    <source>
        <dbReference type="ARBA" id="ARBA00002150"/>
    </source>
</evidence>
<evidence type="ECO:0000256" key="11">
    <source>
        <dbReference type="RuleBase" id="RU004156"/>
    </source>
</evidence>
<sequence>MFHIVNRKEWKREAYFNHFSQLRCTFSMTANINITELLKQTRERKMKLYPALVYMGSKVVNQHSEFRMSYNDKGELGYWEVLHPSYSIFHKEEELFSNVWTNFSNIFVEFYNRFMQDSVDYGDHLTLQAKGNPPTNIHPISIIPWTSFTGFNLNINNEGEFLLPIITWGKYFKEAESVFIPLSVQVHHAVCDGYHASLLLNEIQALADRCMDWLDKE</sequence>
<evidence type="ECO:0000256" key="10">
    <source>
        <dbReference type="RuleBase" id="RU000503"/>
    </source>
</evidence>
<dbReference type="Gene3D" id="3.30.559.10">
    <property type="entry name" value="Chloramphenicol acetyltransferase-like domain"/>
    <property type="match status" value="1"/>
</dbReference>
<dbReference type="PANTHER" id="PTHR38474:SF2">
    <property type="entry name" value="CHLORAMPHENICOL ACETYLTRANSFERASE"/>
    <property type="match status" value="1"/>
</dbReference>